<keyword evidence="1" id="KW-0229">DNA integration</keyword>
<reference evidence="7 8" key="1">
    <citation type="submission" date="2018-04" db="EMBL/GenBank/DDBJ databases">
        <title>Draft genome sequence of Pseudomonas syringae pv. actinidiae biovar 1 strains isolated from kiwifruit in Kagawa prefecture.</title>
        <authorList>
            <person name="Tabuchi M."/>
            <person name="Saito M."/>
            <person name="Fujiwara S."/>
            <person name="Sasa N."/>
            <person name="Akimitsu K."/>
            <person name="Gomi K."/>
            <person name="Konishi-Sugita S."/>
            <person name="Hamano K."/>
            <person name="Kataoka I."/>
        </authorList>
    </citation>
    <scope>NUCLEOTIDE SEQUENCE [LARGE SCALE GENOMIC DNA]</scope>
    <source>
        <strain evidence="7 8">MAFF212206</strain>
    </source>
</reference>
<keyword evidence="3" id="KW-0233">DNA recombination</keyword>
<dbReference type="AlphaFoldDB" id="A0A2V0QDR7"/>
<proteinExistence type="predicted"/>
<dbReference type="InterPro" id="IPR006119">
    <property type="entry name" value="Resolv_N"/>
</dbReference>
<name>A0A2V0QDR7_PSESF</name>
<gene>
    <name evidence="7" type="ORF">KPSA1_04515</name>
</gene>
<evidence type="ECO:0000256" key="1">
    <source>
        <dbReference type="ARBA" id="ARBA00022908"/>
    </source>
</evidence>
<evidence type="ECO:0000256" key="2">
    <source>
        <dbReference type="ARBA" id="ARBA00023125"/>
    </source>
</evidence>
<evidence type="ECO:0000256" key="5">
    <source>
        <dbReference type="PROSITE-ProRule" id="PRU10137"/>
    </source>
</evidence>
<evidence type="ECO:0000313" key="7">
    <source>
        <dbReference type="EMBL" id="GBH11084.1"/>
    </source>
</evidence>
<dbReference type="InterPro" id="IPR036162">
    <property type="entry name" value="Resolvase-like_N_sf"/>
</dbReference>
<dbReference type="GO" id="GO:0003677">
    <property type="term" value="F:DNA binding"/>
    <property type="evidence" value="ECO:0007669"/>
    <property type="project" value="UniProtKB-KW"/>
</dbReference>
<accession>A0A2V0QDR7</accession>
<dbReference type="SUPFAM" id="SSF53041">
    <property type="entry name" value="Resolvase-like"/>
    <property type="match status" value="1"/>
</dbReference>
<dbReference type="InterPro" id="IPR050639">
    <property type="entry name" value="SSR_resolvase"/>
</dbReference>
<sequence>MSHSDHNWRTLHMATIGYVRVSTNDQSVEAQKHSLAETYAVNEWYEDAGVSGAVKALERPGFAALVAYVRKGDTLVVSAVDRLGRDTLDVLSTVEALQSKGVSIISKREGFDLSTPMGKAMLTMLAAVAELERSNIKARQMAGIERAKSEGRALGRTKTILDAEVAAWRREHTASIAQTAEHFGISPASVKRACSIKHALEVIQVV</sequence>
<evidence type="ECO:0000256" key="3">
    <source>
        <dbReference type="ARBA" id="ARBA00023172"/>
    </source>
</evidence>
<dbReference type="PROSITE" id="PS51736">
    <property type="entry name" value="RECOMBINASES_3"/>
    <property type="match status" value="1"/>
</dbReference>
<evidence type="ECO:0000313" key="8">
    <source>
        <dbReference type="Proteomes" id="UP000247480"/>
    </source>
</evidence>
<dbReference type="PANTHER" id="PTHR30461:SF2">
    <property type="entry name" value="SERINE RECOMBINASE PINE-RELATED"/>
    <property type="match status" value="1"/>
</dbReference>
<dbReference type="Proteomes" id="UP000247480">
    <property type="component" value="Unassembled WGS sequence"/>
</dbReference>
<dbReference type="InterPro" id="IPR006118">
    <property type="entry name" value="Recombinase_CS"/>
</dbReference>
<evidence type="ECO:0000256" key="4">
    <source>
        <dbReference type="PIRSR" id="PIRSR606118-50"/>
    </source>
</evidence>
<dbReference type="PROSITE" id="PS00398">
    <property type="entry name" value="RECOMBINASES_2"/>
    <property type="match status" value="1"/>
</dbReference>
<dbReference type="CDD" id="cd03768">
    <property type="entry name" value="SR_ResInv"/>
    <property type="match status" value="1"/>
</dbReference>
<comment type="caution">
    <text evidence="7">The sequence shown here is derived from an EMBL/GenBank/DDBJ whole genome shotgun (WGS) entry which is preliminary data.</text>
</comment>
<feature type="active site" description="O-(5'-phospho-DNA)-serine intermediate" evidence="4 5">
    <location>
        <position position="22"/>
    </location>
</feature>
<keyword evidence="2" id="KW-0238">DNA-binding</keyword>
<organism evidence="7 8">
    <name type="scientific">Pseudomonas syringae pv. actinidiae</name>
    <dbReference type="NCBI Taxonomy" id="103796"/>
    <lineage>
        <taxon>Bacteria</taxon>
        <taxon>Pseudomonadati</taxon>
        <taxon>Pseudomonadota</taxon>
        <taxon>Gammaproteobacteria</taxon>
        <taxon>Pseudomonadales</taxon>
        <taxon>Pseudomonadaceae</taxon>
        <taxon>Pseudomonas</taxon>
        <taxon>Pseudomonas syringae</taxon>
    </lineage>
</organism>
<dbReference type="Pfam" id="PF00239">
    <property type="entry name" value="Resolvase"/>
    <property type="match status" value="1"/>
</dbReference>
<protein>
    <submittedName>
        <fullName evidence="7">Site-specific DNA recombinase related to the DNA invertase Pin</fullName>
    </submittedName>
</protein>
<dbReference type="GO" id="GO:0000150">
    <property type="term" value="F:DNA strand exchange activity"/>
    <property type="evidence" value="ECO:0007669"/>
    <property type="project" value="InterPro"/>
</dbReference>
<dbReference type="SMART" id="SM00857">
    <property type="entry name" value="Resolvase"/>
    <property type="match status" value="1"/>
</dbReference>
<dbReference type="PROSITE" id="PS00397">
    <property type="entry name" value="RECOMBINASES_1"/>
    <property type="match status" value="1"/>
</dbReference>
<dbReference type="Gene3D" id="3.40.50.1390">
    <property type="entry name" value="Resolvase, N-terminal catalytic domain"/>
    <property type="match status" value="1"/>
</dbReference>
<dbReference type="EMBL" id="BGJZ01000219">
    <property type="protein sequence ID" value="GBH11084.1"/>
    <property type="molecule type" value="Genomic_DNA"/>
</dbReference>
<dbReference type="PANTHER" id="PTHR30461">
    <property type="entry name" value="DNA-INVERTASE FROM LAMBDOID PROPHAGE"/>
    <property type="match status" value="1"/>
</dbReference>
<feature type="domain" description="Resolvase/invertase-type recombinase catalytic" evidence="6">
    <location>
        <begin position="14"/>
        <end position="151"/>
    </location>
</feature>
<dbReference type="GO" id="GO:0015074">
    <property type="term" value="P:DNA integration"/>
    <property type="evidence" value="ECO:0007669"/>
    <property type="project" value="UniProtKB-KW"/>
</dbReference>
<evidence type="ECO:0000259" key="6">
    <source>
        <dbReference type="PROSITE" id="PS51736"/>
    </source>
</evidence>